<dbReference type="PIRSF" id="PIRSF001430">
    <property type="entry name" value="tRNA_psdUrid_synth"/>
    <property type="match status" value="1"/>
</dbReference>
<evidence type="ECO:0000256" key="6">
    <source>
        <dbReference type="PIRSR" id="PIRSR001430-2"/>
    </source>
</evidence>
<feature type="domain" description="Pseudouridine synthase I TruA alpha/beta" evidence="8">
    <location>
        <begin position="143"/>
        <end position="245"/>
    </location>
</feature>
<sequence>MRNIKLTIAYDGTDFHGFQAQPQLRTVQGTLEDALERLTGARIQVNGSGRTDAGVHAWGQIVNFHTDSRIPLEKWPIAMNVNLPNDVIVRQAEEVPPAFHARFDATGKVYRYQMDLGTYPDVFARRYAWHVPYRLNLSRMQKAAEHLVGSHDFTSFCNAATPVDDKVREIHGISFETRAHLLQITVTGSGFLWNMVRIMAGTLADVGRGRIEPEEIPEILAAKDRTKAGVTAPAHGLTLFEVIYPKV</sequence>
<dbReference type="GO" id="GO:0031119">
    <property type="term" value="P:tRNA pseudouridine synthesis"/>
    <property type="evidence" value="ECO:0007669"/>
    <property type="project" value="UniProtKB-UniRule"/>
</dbReference>
<comment type="similarity">
    <text evidence="1 4 7">Belongs to the tRNA pseudouridine synthase TruA family.</text>
</comment>
<evidence type="ECO:0000256" key="2">
    <source>
        <dbReference type="ARBA" id="ARBA00022694"/>
    </source>
</evidence>
<protein>
    <recommendedName>
        <fullName evidence="4">tRNA pseudouridine synthase A</fullName>
        <ecNumber evidence="4">5.4.99.12</ecNumber>
    </recommendedName>
    <alternativeName>
        <fullName evidence="4">tRNA pseudouridine(38-40) synthase</fullName>
    </alternativeName>
    <alternativeName>
        <fullName evidence="4">tRNA pseudouridylate synthase I</fullName>
    </alternativeName>
    <alternativeName>
        <fullName evidence="4">tRNA-uridine isomerase I</fullName>
    </alternativeName>
</protein>
<reference evidence="10" key="1">
    <citation type="submission" date="2017-07" db="EMBL/GenBank/DDBJ databases">
        <title>Draft genome sequence of Effusibacillus lacus strain skLN1.</title>
        <authorList>
            <person name="Watanabe M."/>
            <person name="Kojima H."/>
            <person name="Fukui M."/>
        </authorList>
    </citation>
    <scope>NUCLEOTIDE SEQUENCE [LARGE SCALE GENOMIC DNA]</scope>
    <source>
        <strain evidence="10">skLN1</strain>
    </source>
</reference>
<evidence type="ECO:0000256" key="7">
    <source>
        <dbReference type="RuleBase" id="RU003792"/>
    </source>
</evidence>
<evidence type="ECO:0000313" key="10">
    <source>
        <dbReference type="Proteomes" id="UP000217785"/>
    </source>
</evidence>
<dbReference type="HAMAP" id="MF_00171">
    <property type="entry name" value="TruA"/>
    <property type="match status" value="1"/>
</dbReference>
<keyword evidence="3 4" id="KW-0413">Isomerase</keyword>
<dbReference type="PANTHER" id="PTHR11142">
    <property type="entry name" value="PSEUDOURIDYLATE SYNTHASE"/>
    <property type="match status" value="1"/>
</dbReference>
<feature type="domain" description="Pseudouridine synthase I TruA alpha/beta" evidence="8">
    <location>
        <begin position="9"/>
        <end position="104"/>
    </location>
</feature>
<dbReference type="GO" id="GO:0160147">
    <property type="term" value="F:tRNA pseudouridine(38-40) synthase activity"/>
    <property type="evidence" value="ECO:0007669"/>
    <property type="project" value="UniProtKB-EC"/>
</dbReference>
<dbReference type="Gene3D" id="3.30.70.580">
    <property type="entry name" value="Pseudouridine synthase I, catalytic domain, N-terminal subdomain"/>
    <property type="match status" value="1"/>
</dbReference>
<dbReference type="FunFam" id="3.30.70.580:FF:000001">
    <property type="entry name" value="tRNA pseudouridine synthase A"/>
    <property type="match status" value="1"/>
</dbReference>
<dbReference type="GO" id="GO:0003723">
    <property type="term" value="F:RNA binding"/>
    <property type="evidence" value="ECO:0007669"/>
    <property type="project" value="InterPro"/>
</dbReference>
<comment type="caution">
    <text evidence="4">Lacks conserved residue(s) required for the propagation of feature annotation.</text>
</comment>
<feature type="binding site" evidence="4 6">
    <location>
        <position position="110"/>
    </location>
    <ligand>
        <name>substrate</name>
    </ligand>
</feature>
<dbReference type="PANTHER" id="PTHR11142:SF0">
    <property type="entry name" value="TRNA PSEUDOURIDINE SYNTHASE-LIKE 1"/>
    <property type="match status" value="1"/>
</dbReference>
<comment type="function">
    <text evidence="4">Formation of pseudouridine at positions 38, 39 and 40 in the anticodon stem and loop of transfer RNAs.</text>
</comment>
<dbReference type="CDD" id="cd02570">
    <property type="entry name" value="PseudoU_synth_EcTruA"/>
    <property type="match status" value="1"/>
</dbReference>
<dbReference type="OrthoDB" id="9811823at2"/>
<dbReference type="EC" id="5.4.99.12" evidence="4"/>
<evidence type="ECO:0000256" key="5">
    <source>
        <dbReference type="PIRSR" id="PIRSR001430-1"/>
    </source>
</evidence>
<dbReference type="InterPro" id="IPR001406">
    <property type="entry name" value="PsdUridine_synth_TruA"/>
</dbReference>
<dbReference type="RefSeq" id="WP_096180988.1">
    <property type="nucleotide sequence ID" value="NZ_BDUF01000019.1"/>
</dbReference>
<evidence type="ECO:0000259" key="8">
    <source>
        <dbReference type="Pfam" id="PF01416"/>
    </source>
</evidence>
<dbReference type="AlphaFoldDB" id="A0A292YK53"/>
<evidence type="ECO:0000313" key="9">
    <source>
        <dbReference type="EMBL" id="GAX89291.1"/>
    </source>
</evidence>
<organism evidence="9 10">
    <name type="scientific">Effusibacillus lacus</name>
    <dbReference type="NCBI Taxonomy" id="1348429"/>
    <lineage>
        <taxon>Bacteria</taxon>
        <taxon>Bacillati</taxon>
        <taxon>Bacillota</taxon>
        <taxon>Bacilli</taxon>
        <taxon>Bacillales</taxon>
        <taxon>Alicyclobacillaceae</taxon>
        <taxon>Effusibacillus</taxon>
    </lineage>
</organism>
<dbReference type="InterPro" id="IPR020094">
    <property type="entry name" value="TruA/RsuA/RluB/E/F_N"/>
</dbReference>
<name>A0A292YK53_9BACL</name>
<dbReference type="InterPro" id="IPR020097">
    <property type="entry name" value="PsdUridine_synth_TruA_a/b_dom"/>
</dbReference>
<keyword evidence="2 4" id="KW-0819">tRNA processing</keyword>
<keyword evidence="10" id="KW-1185">Reference proteome</keyword>
<dbReference type="SUPFAM" id="SSF55120">
    <property type="entry name" value="Pseudouridine synthase"/>
    <property type="match status" value="1"/>
</dbReference>
<gene>
    <name evidence="4" type="primary">truA</name>
    <name evidence="9" type="ORF">EFBL_0909</name>
</gene>
<dbReference type="Proteomes" id="UP000217785">
    <property type="component" value="Unassembled WGS sequence"/>
</dbReference>
<dbReference type="Gene3D" id="3.30.70.660">
    <property type="entry name" value="Pseudouridine synthase I, catalytic domain, C-terminal subdomain"/>
    <property type="match status" value="1"/>
</dbReference>
<accession>A0A292YK53</accession>
<dbReference type="InterPro" id="IPR020103">
    <property type="entry name" value="PsdUridine_synth_cat_dom_sf"/>
</dbReference>
<dbReference type="NCBIfam" id="TIGR00071">
    <property type="entry name" value="hisT_truA"/>
    <property type="match status" value="1"/>
</dbReference>
<comment type="caution">
    <text evidence="9">The sequence shown here is derived from an EMBL/GenBank/DDBJ whole genome shotgun (WGS) entry which is preliminary data.</text>
</comment>
<comment type="catalytic activity">
    <reaction evidence="4 7">
        <text>uridine(38/39/40) in tRNA = pseudouridine(38/39/40) in tRNA</text>
        <dbReference type="Rhea" id="RHEA:22376"/>
        <dbReference type="Rhea" id="RHEA-COMP:10085"/>
        <dbReference type="Rhea" id="RHEA-COMP:10087"/>
        <dbReference type="ChEBI" id="CHEBI:65314"/>
        <dbReference type="ChEBI" id="CHEBI:65315"/>
        <dbReference type="EC" id="5.4.99.12"/>
    </reaction>
</comment>
<comment type="subunit">
    <text evidence="4">Homodimer.</text>
</comment>
<proteinExistence type="inferred from homology"/>
<feature type="active site" description="Nucleophile" evidence="4 5">
    <location>
        <position position="52"/>
    </location>
</feature>
<evidence type="ECO:0000256" key="3">
    <source>
        <dbReference type="ARBA" id="ARBA00023235"/>
    </source>
</evidence>
<evidence type="ECO:0000256" key="4">
    <source>
        <dbReference type="HAMAP-Rule" id="MF_00171"/>
    </source>
</evidence>
<dbReference type="InterPro" id="IPR020095">
    <property type="entry name" value="PsdUridine_synth_TruA_C"/>
</dbReference>
<evidence type="ECO:0000256" key="1">
    <source>
        <dbReference type="ARBA" id="ARBA00009375"/>
    </source>
</evidence>
<dbReference type="Pfam" id="PF01416">
    <property type="entry name" value="PseudoU_synth_1"/>
    <property type="match status" value="2"/>
</dbReference>
<dbReference type="EMBL" id="BDUF01000019">
    <property type="protein sequence ID" value="GAX89291.1"/>
    <property type="molecule type" value="Genomic_DNA"/>
</dbReference>